<reference evidence="2" key="3">
    <citation type="submission" date="2023-07" db="EMBL/GenBank/DDBJ databases">
        <title>An improved reference 1 genome and first organelle genomes of Quercus suber.</title>
        <authorList>
            <consortium name="Genosuber Consortium"/>
            <person name="Usie A."/>
            <person name="Serra O."/>
            <person name="Barros P."/>
        </authorList>
    </citation>
    <scope>NUCLEOTIDE SEQUENCE</scope>
    <source>
        <strain evidence="2">HL8</strain>
        <tissue evidence="2">Leaves</tissue>
    </source>
</reference>
<dbReference type="Gramene" id="rna-CFP56_29357">
    <property type="protein sequence ID" value="cds-POE67818.1"/>
    <property type="gene ID" value="gene-CFP56_29357"/>
</dbReference>
<name>A0AAW0M1B5_QUESU</name>
<evidence type="ECO:0000256" key="1">
    <source>
        <dbReference type="SAM" id="MobiDB-lite"/>
    </source>
</evidence>
<gene>
    <name evidence="2" type="ORF">CFP56_019802</name>
</gene>
<feature type="region of interest" description="Disordered" evidence="1">
    <location>
        <begin position="41"/>
        <end position="62"/>
    </location>
</feature>
<reference evidence="2" key="2">
    <citation type="journal article" date="2018" name="Sci. Data">
        <title>The draft genome sequence of cork oak.</title>
        <authorList>
            <person name="Ramos A.M."/>
            <person name="Usie A."/>
            <person name="Barbosa P."/>
            <person name="Barros P.M."/>
            <person name="Capote T."/>
            <person name="Chaves I."/>
            <person name="Simoes F."/>
            <person name="Abreu I."/>
            <person name="Carrasquinho I."/>
            <person name="Faro C."/>
            <person name="Guimaraes J.B."/>
            <person name="Mendonca D."/>
            <person name="Nobrega F."/>
            <person name="Rodrigues L."/>
            <person name="Saibo N.J.M."/>
            <person name="Varela M.C."/>
            <person name="Egas C."/>
            <person name="Matos J."/>
            <person name="Miguel C.M."/>
            <person name="Oliveira M.M."/>
            <person name="Ricardo C.P."/>
            <person name="Goncalves S."/>
        </authorList>
    </citation>
    <scope>NUCLEOTIDE SEQUENCE [LARGE SCALE GENOMIC DNA]</scope>
    <source>
        <strain evidence="2">HL8</strain>
    </source>
</reference>
<accession>A0AAW0M1B5</accession>
<dbReference type="EMBL" id="PKMF04000030">
    <property type="protein sequence ID" value="KAK7857078.1"/>
    <property type="molecule type" value="Genomic_DNA"/>
</dbReference>
<sequence length="197" mass="21737">MENDKAEERGDLQYGAWLRGEPIRKGGLEFGFAKKKEGGEMKNRAKVAADGGRNERVEPSERVVHDEHRIEAICLKEGTQVQQTKKPVGFEVTSEENHEKGKAENVGGSPKGVLANLGKETWEKEKGSGGNELSQQGMTVTQHNIIPKFEFKQAQQNLTHDCYVGRGLVENEKGLMAMSYEQDVGWVASTLSPTSGH</sequence>
<dbReference type="AlphaFoldDB" id="A0AAW0M1B5"/>
<reference evidence="2" key="1">
    <citation type="submission" date="2017-12" db="EMBL/GenBank/DDBJ databases">
        <authorList>
            <person name="Barbosa P."/>
            <person name="Usie A."/>
            <person name="Ramos A.M."/>
        </authorList>
    </citation>
    <scope>NUCLEOTIDE SEQUENCE</scope>
    <source>
        <strain evidence="2">HL8</strain>
        <tissue evidence="2">Leaves</tissue>
    </source>
</reference>
<feature type="region of interest" description="Disordered" evidence="1">
    <location>
        <begin position="92"/>
        <end position="112"/>
    </location>
</feature>
<protein>
    <submittedName>
        <fullName evidence="2">Uncharacterized protein</fullName>
    </submittedName>
</protein>
<feature type="compositionally biased region" description="Basic and acidic residues" evidence="1">
    <location>
        <begin position="52"/>
        <end position="62"/>
    </location>
</feature>
<evidence type="ECO:0000313" key="2">
    <source>
        <dbReference type="EMBL" id="KAK7857078.1"/>
    </source>
</evidence>
<organism evidence="2">
    <name type="scientific">Quercus suber</name>
    <name type="common">Cork oak</name>
    <dbReference type="NCBI Taxonomy" id="58331"/>
    <lineage>
        <taxon>Eukaryota</taxon>
        <taxon>Viridiplantae</taxon>
        <taxon>Streptophyta</taxon>
        <taxon>Embryophyta</taxon>
        <taxon>Tracheophyta</taxon>
        <taxon>Spermatophyta</taxon>
        <taxon>Magnoliopsida</taxon>
        <taxon>eudicotyledons</taxon>
        <taxon>Gunneridae</taxon>
        <taxon>Pentapetalae</taxon>
        <taxon>rosids</taxon>
        <taxon>fabids</taxon>
        <taxon>Fagales</taxon>
        <taxon>Fagaceae</taxon>
        <taxon>Quercus</taxon>
    </lineage>
</organism>
<comment type="caution">
    <text evidence="2">The sequence shown here is derived from an EMBL/GenBank/DDBJ whole genome shotgun (WGS) entry which is preliminary data.</text>
</comment>
<proteinExistence type="predicted"/>